<dbReference type="Pfam" id="PF13857">
    <property type="entry name" value="Ank_5"/>
    <property type="match status" value="1"/>
</dbReference>
<protein>
    <submittedName>
        <fullName evidence="4">Uncharacterized protein</fullName>
    </submittedName>
</protein>
<keyword evidence="2 3" id="KW-0040">ANK repeat</keyword>
<dbReference type="EMBL" id="OU963866">
    <property type="protein sequence ID" value="CAH0390297.1"/>
    <property type="molecule type" value="Genomic_DNA"/>
</dbReference>
<dbReference type="SMART" id="SM00248">
    <property type="entry name" value="ANK"/>
    <property type="match status" value="13"/>
</dbReference>
<dbReference type="PANTHER" id="PTHR24189:SF50">
    <property type="entry name" value="ANKYRIN REPEAT AND SOCS BOX PROTEIN 2"/>
    <property type="match status" value="1"/>
</dbReference>
<reference evidence="4" key="1">
    <citation type="submission" date="2021-12" db="EMBL/GenBank/DDBJ databases">
        <authorList>
            <person name="King R."/>
        </authorList>
    </citation>
    <scope>NUCLEOTIDE SEQUENCE</scope>
</reference>
<evidence type="ECO:0000313" key="5">
    <source>
        <dbReference type="Proteomes" id="UP001152759"/>
    </source>
</evidence>
<feature type="repeat" description="ANK" evidence="3">
    <location>
        <begin position="203"/>
        <end position="235"/>
    </location>
</feature>
<dbReference type="Pfam" id="PF12796">
    <property type="entry name" value="Ank_2"/>
    <property type="match status" value="4"/>
</dbReference>
<sequence>MSLIASKASVKDPFWTVISVLTSYNLWLYSCCRRIKTSFQLSELKKSSWPTNLRNPYQDKKVSAGCSLICQVLKCQRRLRTRMDDQAWMDAIGGIIDERQFFVFRGFPGPHDGIIEGMINDQGIQNGAGYALLYRALKTHQLWLAKLFLMAGANVHRESSPTVYDSHLLVLAAQCPNDTEVEASEVAEMLLERGASVNDIDKKKRSALHYAASLGNEGLAVLLLRVGALVDKVDSELLTPLHLAASKNRPGAIELLLTNGADPNATSHWDETPLHLAATNGHSEAVNLLLMNGANPNATSYRNETPLHFAATKGHAEVVDLLLTNGANPNSVSLRGETPLHFAGISASSDSKMERTVSLLLNHKADMYVKTDCGRTPLHIMIREEDIVKKMLEHGVDVNITTRDGRTPLHFAAEYGCDEVVEILLHNDADVDYADKGGRTPLHFATERGRLSIVKLLLEKGAEVNALDENGNTPLHLAAKYYSQDNSYSSMIQFLWENNANVNAVNEEGDTPINRAMSKYSISALSKCNADINWQGNLQETALHHAVLCNNADAVKSLIHWGADCSLENSSGKTPLALAMSRRVDYSFLNMILMKHVTRLKVVNWYENENDLSLLSENFCDALRRFEKACKDELSQMKNEIIDDDQHTLLDVLFESRNPHHAMLCSQNEQEKIKNKLASFNFDPFPIYRSFIMNFLKI</sequence>
<feature type="repeat" description="ANK" evidence="3">
    <location>
        <begin position="437"/>
        <end position="469"/>
    </location>
</feature>
<evidence type="ECO:0000313" key="4">
    <source>
        <dbReference type="EMBL" id="CAH0390297.1"/>
    </source>
</evidence>
<evidence type="ECO:0000256" key="2">
    <source>
        <dbReference type="ARBA" id="ARBA00023043"/>
    </source>
</evidence>
<feature type="repeat" description="ANK" evidence="3">
    <location>
        <begin position="470"/>
        <end position="507"/>
    </location>
</feature>
<evidence type="ECO:0000256" key="3">
    <source>
        <dbReference type="PROSITE-ProRule" id="PRU00023"/>
    </source>
</evidence>
<dbReference type="Proteomes" id="UP001152759">
    <property type="component" value="Chromosome 5"/>
</dbReference>
<feature type="repeat" description="ANK" evidence="3">
    <location>
        <begin position="302"/>
        <end position="334"/>
    </location>
</feature>
<organism evidence="4 5">
    <name type="scientific">Bemisia tabaci</name>
    <name type="common">Sweetpotato whitefly</name>
    <name type="synonym">Aleurodes tabaci</name>
    <dbReference type="NCBI Taxonomy" id="7038"/>
    <lineage>
        <taxon>Eukaryota</taxon>
        <taxon>Metazoa</taxon>
        <taxon>Ecdysozoa</taxon>
        <taxon>Arthropoda</taxon>
        <taxon>Hexapoda</taxon>
        <taxon>Insecta</taxon>
        <taxon>Pterygota</taxon>
        <taxon>Neoptera</taxon>
        <taxon>Paraneoptera</taxon>
        <taxon>Hemiptera</taxon>
        <taxon>Sternorrhyncha</taxon>
        <taxon>Aleyrodoidea</taxon>
        <taxon>Aleyrodidae</taxon>
        <taxon>Aleyrodinae</taxon>
        <taxon>Bemisia</taxon>
    </lineage>
</organism>
<dbReference type="InterPro" id="IPR050745">
    <property type="entry name" value="Multifunctional_regulatory"/>
</dbReference>
<name>A0A9P0F6R6_BEMTA</name>
<dbReference type="PROSITE" id="PS51257">
    <property type="entry name" value="PROKAR_LIPOPROTEIN"/>
    <property type="match status" value="1"/>
</dbReference>
<dbReference type="PROSITE" id="PS50297">
    <property type="entry name" value="ANK_REP_REGION"/>
    <property type="match status" value="7"/>
</dbReference>
<proteinExistence type="predicted"/>
<feature type="repeat" description="ANK" evidence="3">
    <location>
        <begin position="335"/>
        <end position="372"/>
    </location>
</feature>
<evidence type="ECO:0000256" key="1">
    <source>
        <dbReference type="ARBA" id="ARBA00022737"/>
    </source>
</evidence>
<accession>A0A9P0F6R6</accession>
<feature type="repeat" description="ANK" evidence="3">
    <location>
        <begin position="404"/>
        <end position="436"/>
    </location>
</feature>
<feature type="repeat" description="ANK" evidence="3">
    <location>
        <begin position="269"/>
        <end position="301"/>
    </location>
</feature>
<dbReference type="PROSITE" id="PS50088">
    <property type="entry name" value="ANK_REPEAT"/>
    <property type="match status" value="9"/>
</dbReference>
<keyword evidence="1" id="KW-0677">Repeat</keyword>
<dbReference type="SUPFAM" id="SSF48403">
    <property type="entry name" value="Ankyrin repeat"/>
    <property type="match status" value="2"/>
</dbReference>
<dbReference type="AlphaFoldDB" id="A0A9P0F6R6"/>
<dbReference type="PRINTS" id="PR01415">
    <property type="entry name" value="ANKYRIN"/>
</dbReference>
<dbReference type="InterPro" id="IPR036770">
    <property type="entry name" value="Ankyrin_rpt-contain_sf"/>
</dbReference>
<keyword evidence="5" id="KW-1185">Reference proteome</keyword>
<dbReference type="Gene3D" id="1.25.40.20">
    <property type="entry name" value="Ankyrin repeat-containing domain"/>
    <property type="match status" value="5"/>
</dbReference>
<feature type="repeat" description="ANK" evidence="3">
    <location>
        <begin position="538"/>
        <end position="570"/>
    </location>
</feature>
<feature type="repeat" description="ANK" evidence="3">
    <location>
        <begin position="236"/>
        <end position="268"/>
    </location>
</feature>
<dbReference type="PANTHER" id="PTHR24189">
    <property type="entry name" value="MYOTROPHIN"/>
    <property type="match status" value="1"/>
</dbReference>
<gene>
    <name evidence="4" type="ORF">BEMITA_LOCUS9034</name>
</gene>
<dbReference type="InterPro" id="IPR002110">
    <property type="entry name" value="Ankyrin_rpt"/>
</dbReference>